<feature type="non-terminal residue" evidence="3">
    <location>
        <position position="1"/>
    </location>
</feature>
<dbReference type="AlphaFoldDB" id="A0AAD3DPB8"/>
<evidence type="ECO:0000256" key="2">
    <source>
        <dbReference type="SAM" id="SignalP"/>
    </source>
</evidence>
<evidence type="ECO:0000313" key="4">
    <source>
        <dbReference type="Proteomes" id="UP001054857"/>
    </source>
</evidence>
<feature type="non-terminal residue" evidence="3">
    <location>
        <position position="124"/>
    </location>
</feature>
<name>A0AAD3DPB8_9CHLO</name>
<feature type="region of interest" description="Disordered" evidence="1">
    <location>
        <begin position="78"/>
        <end position="105"/>
    </location>
</feature>
<protein>
    <submittedName>
        <fullName evidence="3">Uncharacterized protein</fullName>
    </submittedName>
</protein>
<keyword evidence="4" id="KW-1185">Reference proteome</keyword>
<feature type="signal peptide" evidence="2">
    <location>
        <begin position="1"/>
        <end position="21"/>
    </location>
</feature>
<dbReference type="EMBL" id="BMAR01000010">
    <property type="protein sequence ID" value="GFR45569.1"/>
    <property type="molecule type" value="Genomic_DNA"/>
</dbReference>
<evidence type="ECO:0000256" key="1">
    <source>
        <dbReference type="SAM" id="MobiDB-lite"/>
    </source>
</evidence>
<accession>A0AAD3DPB8</accession>
<proteinExistence type="predicted"/>
<comment type="caution">
    <text evidence="3">The sequence shown here is derived from an EMBL/GenBank/DDBJ whole genome shotgun (WGS) entry which is preliminary data.</text>
</comment>
<organism evidence="3 4">
    <name type="scientific">Astrephomene gubernaculifera</name>
    <dbReference type="NCBI Taxonomy" id="47775"/>
    <lineage>
        <taxon>Eukaryota</taxon>
        <taxon>Viridiplantae</taxon>
        <taxon>Chlorophyta</taxon>
        <taxon>core chlorophytes</taxon>
        <taxon>Chlorophyceae</taxon>
        <taxon>CS clade</taxon>
        <taxon>Chlamydomonadales</taxon>
        <taxon>Astrephomenaceae</taxon>
        <taxon>Astrephomene</taxon>
    </lineage>
</organism>
<keyword evidence="2" id="KW-0732">Signal</keyword>
<evidence type="ECO:0000313" key="3">
    <source>
        <dbReference type="EMBL" id="GFR45569.1"/>
    </source>
</evidence>
<reference evidence="3 4" key="1">
    <citation type="journal article" date="2021" name="Sci. Rep.">
        <title>Genome sequencing of the multicellular alga Astrephomene provides insights into convergent evolution of germ-soma differentiation.</title>
        <authorList>
            <person name="Yamashita S."/>
            <person name="Yamamoto K."/>
            <person name="Matsuzaki R."/>
            <person name="Suzuki S."/>
            <person name="Yamaguchi H."/>
            <person name="Hirooka S."/>
            <person name="Minakuchi Y."/>
            <person name="Miyagishima S."/>
            <person name="Kawachi M."/>
            <person name="Toyoda A."/>
            <person name="Nozaki H."/>
        </authorList>
    </citation>
    <scope>NUCLEOTIDE SEQUENCE [LARGE SCALE GENOMIC DNA]</scope>
    <source>
        <strain evidence="3 4">NIES-4017</strain>
    </source>
</reference>
<dbReference type="Proteomes" id="UP001054857">
    <property type="component" value="Unassembled WGS sequence"/>
</dbReference>
<gene>
    <name evidence="3" type="ORF">Agub_g6963</name>
</gene>
<feature type="chain" id="PRO_5042223085" evidence="2">
    <location>
        <begin position="22"/>
        <end position="124"/>
    </location>
</feature>
<sequence>ARLAALPSVFLLSSPAVRCWADRVVGALLGGMRLGERPLEEQQLEHLLQEALASASPDDILPPASSLVLTLAPAASETTSNTGAAGGGAAGGPTAAGASQEPAPFQAVQELDRSVGELERLQLG</sequence>